<dbReference type="PRINTS" id="PR00722">
    <property type="entry name" value="CHYMOTRYPSIN"/>
</dbReference>
<dbReference type="FunFam" id="2.40.10.10:FF:000034">
    <property type="entry name" value="Eupolytin"/>
    <property type="match status" value="1"/>
</dbReference>
<proteinExistence type="inferred from homology"/>
<reference evidence="6" key="1">
    <citation type="submission" date="2022-08" db="UniProtKB">
        <authorList>
            <consortium name="EnsemblMetazoa"/>
        </authorList>
    </citation>
    <scope>IDENTIFICATION</scope>
    <source>
        <strain evidence="6">EBRO</strain>
    </source>
</reference>
<dbReference type="InterPro" id="IPR050430">
    <property type="entry name" value="Peptidase_S1"/>
</dbReference>
<evidence type="ECO:0000313" key="6">
    <source>
        <dbReference type="EnsemblMetazoa" id="AATE013040-PA.1"/>
    </source>
</evidence>
<evidence type="ECO:0000256" key="2">
    <source>
        <dbReference type="ARBA" id="ARBA00022801"/>
    </source>
</evidence>
<dbReference type="SMART" id="SM00020">
    <property type="entry name" value="Tryp_SPc"/>
    <property type="match status" value="1"/>
</dbReference>
<dbReference type="CDD" id="cd00190">
    <property type="entry name" value="Tryp_SPc"/>
    <property type="match status" value="1"/>
</dbReference>
<accession>A0A182J7V9</accession>
<keyword evidence="1" id="KW-0645">Protease</keyword>
<evidence type="ECO:0000256" key="1">
    <source>
        <dbReference type="ARBA" id="ARBA00022670"/>
    </source>
</evidence>
<organism evidence="6">
    <name type="scientific">Anopheles atroparvus</name>
    <name type="common">European mosquito</name>
    <dbReference type="NCBI Taxonomy" id="41427"/>
    <lineage>
        <taxon>Eukaryota</taxon>
        <taxon>Metazoa</taxon>
        <taxon>Ecdysozoa</taxon>
        <taxon>Arthropoda</taxon>
        <taxon>Hexapoda</taxon>
        <taxon>Insecta</taxon>
        <taxon>Pterygota</taxon>
        <taxon>Neoptera</taxon>
        <taxon>Endopterygota</taxon>
        <taxon>Diptera</taxon>
        <taxon>Nematocera</taxon>
        <taxon>Culicoidea</taxon>
        <taxon>Culicidae</taxon>
        <taxon>Anophelinae</taxon>
        <taxon>Anopheles</taxon>
    </lineage>
</organism>
<evidence type="ECO:0000256" key="3">
    <source>
        <dbReference type="ARBA" id="ARBA00022825"/>
    </source>
</evidence>
<keyword evidence="3" id="KW-0720">Serine protease</keyword>
<dbReference type="PROSITE" id="PS50240">
    <property type="entry name" value="TRYPSIN_DOM"/>
    <property type="match status" value="1"/>
</dbReference>
<dbReference type="InterPro" id="IPR001314">
    <property type="entry name" value="Peptidase_S1A"/>
</dbReference>
<dbReference type="InterPro" id="IPR043504">
    <property type="entry name" value="Peptidase_S1_PA_chymotrypsin"/>
</dbReference>
<protein>
    <submittedName>
        <fullName evidence="6">Uncharacterized protein</fullName>
    </submittedName>
</protein>
<evidence type="ECO:0000256" key="5">
    <source>
        <dbReference type="ARBA" id="ARBA00024195"/>
    </source>
</evidence>
<dbReference type="PANTHER" id="PTHR24276:SF96">
    <property type="entry name" value="PEPTIDASE S1 DOMAIN-CONTAINING PROTEIN"/>
    <property type="match status" value="1"/>
</dbReference>
<dbReference type="GO" id="GO:0006508">
    <property type="term" value="P:proteolysis"/>
    <property type="evidence" value="ECO:0007669"/>
    <property type="project" value="UniProtKB-KW"/>
</dbReference>
<dbReference type="Pfam" id="PF00089">
    <property type="entry name" value="Trypsin"/>
    <property type="match status" value="1"/>
</dbReference>
<sequence length="265" mass="28858">MRQVIELVGLALVFGSVLGKNQTEPNVGRKVPIGRIVNGTAVSIENHPFIVRVYIYNFFICAGSIITSKHALSAAQCLDFKPNPVIVSLIGGSATQASGGVDFRVSSYTLHPCYDRRRMDFDVAIVTIRSSFDGYQNIGTIRLQTTELTYAPSRPTWCYVAGWGATSGKTKTTSENLRLVWMQAMPQYNCASEWNPFEITPQMICAALPNTDACSGDRGGPLVCNEQLTGIVSAGDELCEGQYPMIFAKVASSAIRLFIRENAGI</sequence>
<name>A0A182J7V9_ANOAO</name>
<comment type="similarity">
    <text evidence="5">Belongs to the peptidase S1 family. CLIP subfamily.</text>
</comment>
<dbReference type="AlphaFoldDB" id="A0A182J7V9"/>
<dbReference type="VEuPathDB" id="VectorBase:AATE013040"/>
<dbReference type="GO" id="GO:0004252">
    <property type="term" value="F:serine-type endopeptidase activity"/>
    <property type="evidence" value="ECO:0007669"/>
    <property type="project" value="InterPro"/>
</dbReference>
<dbReference type="PANTHER" id="PTHR24276">
    <property type="entry name" value="POLYSERASE-RELATED"/>
    <property type="match status" value="1"/>
</dbReference>
<dbReference type="SUPFAM" id="SSF50494">
    <property type="entry name" value="Trypsin-like serine proteases"/>
    <property type="match status" value="1"/>
</dbReference>
<dbReference type="STRING" id="41427.A0A182J7V9"/>
<dbReference type="Gene3D" id="2.40.10.10">
    <property type="entry name" value="Trypsin-like serine proteases"/>
    <property type="match status" value="1"/>
</dbReference>
<evidence type="ECO:0000256" key="4">
    <source>
        <dbReference type="ARBA" id="ARBA00023157"/>
    </source>
</evidence>
<dbReference type="InterPro" id="IPR001254">
    <property type="entry name" value="Trypsin_dom"/>
</dbReference>
<keyword evidence="4" id="KW-1015">Disulfide bond</keyword>
<dbReference type="InterPro" id="IPR009003">
    <property type="entry name" value="Peptidase_S1_PA"/>
</dbReference>
<dbReference type="EnsemblMetazoa" id="AATE013040-RA">
    <property type="protein sequence ID" value="AATE013040-PA.1"/>
    <property type="gene ID" value="AATE013040"/>
</dbReference>
<keyword evidence="2" id="KW-0378">Hydrolase</keyword>